<dbReference type="Proteomes" id="UP000004018">
    <property type="component" value="Unassembled WGS sequence"/>
</dbReference>
<dbReference type="InterPro" id="IPR043131">
    <property type="entry name" value="BCAT-like_N"/>
</dbReference>
<keyword evidence="6" id="KW-0808">Transferase</keyword>
<gene>
    <name evidence="6" type="ORF">HMPREF1039_1549</name>
</gene>
<evidence type="ECO:0000313" key="7">
    <source>
        <dbReference type="Proteomes" id="UP000004018"/>
    </source>
</evidence>
<dbReference type="PANTHER" id="PTHR42743">
    <property type="entry name" value="AMINO-ACID AMINOTRANSFERASE"/>
    <property type="match status" value="1"/>
</dbReference>
<organism evidence="6 7">
    <name type="scientific">Megasphaera lornae</name>
    <dbReference type="NCBI Taxonomy" id="1000568"/>
    <lineage>
        <taxon>Bacteria</taxon>
        <taxon>Bacillati</taxon>
        <taxon>Bacillota</taxon>
        <taxon>Negativicutes</taxon>
        <taxon>Veillonellales</taxon>
        <taxon>Veillonellaceae</taxon>
        <taxon>Megasphaera</taxon>
    </lineage>
</organism>
<proteinExistence type="inferred from homology"/>
<keyword evidence="6" id="KW-0032">Aminotransferase</keyword>
<evidence type="ECO:0000256" key="4">
    <source>
        <dbReference type="RuleBase" id="RU004106"/>
    </source>
</evidence>
<reference evidence="6 7" key="1">
    <citation type="submission" date="2011-04" db="EMBL/GenBank/DDBJ databases">
        <authorList>
            <person name="Harkins D.M."/>
            <person name="Madupu R."/>
            <person name="Durkin A.S."/>
            <person name="Torralba M."/>
            <person name="Methe B."/>
            <person name="Sutton G.G."/>
            <person name="Nelson K.E."/>
        </authorList>
    </citation>
    <scope>NUCLEOTIDE SEQUENCE [LARGE SCALE GENOMIC DNA]</scope>
    <source>
        <strain evidence="6 7">UPII 199-6</strain>
    </source>
</reference>
<accession>A0ABN0D268</accession>
<dbReference type="Gene3D" id="3.20.10.10">
    <property type="entry name" value="D-amino Acid Aminotransferase, subunit A, domain 2"/>
    <property type="match status" value="1"/>
</dbReference>
<evidence type="ECO:0000256" key="3">
    <source>
        <dbReference type="ARBA" id="ARBA00022898"/>
    </source>
</evidence>
<dbReference type="CDD" id="cd00449">
    <property type="entry name" value="PLPDE_IV"/>
    <property type="match status" value="1"/>
</dbReference>
<name>A0ABN0D268_9FIRM</name>
<evidence type="ECO:0000256" key="1">
    <source>
        <dbReference type="ARBA" id="ARBA00001933"/>
    </source>
</evidence>
<dbReference type="InterPro" id="IPR036038">
    <property type="entry name" value="Aminotransferase-like"/>
</dbReference>
<evidence type="ECO:0000313" key="6">
    <source>
        <dbReference type="EMBL" id="EGL42470.1"/>
    </source>
</evidence>
<keyword evidence="7" id="KW-1185">Reference proteome</keyword>
<dbReference type="PANTHER" id="PTHR42743:SF11">
    <property type="entry name" value="AMINODEOXYCHORISMATE LYASE"/>
    <property type="match status" value="1"/>
</dbReference>
<dbReference type="PROSITE" id="PS00770">
    <property type="entry name" value="AA_TRANSFER_CLASS_4"/>
    <property type="match status" value="1"/>
</dbReference>
<comment type="cofactor">
    <cofactor evidence="1 5">
        <name>pyridoxal 5'-phosphate</name>
        <dbReference type="ChEBI" id="CHEBI:597326"/>
    </cofactor>
</comment>
<comment type="caution">
    <text evidence="6">The sequence shown here is derived from an EMBL/GenBank/DDBJ whole genome shotgun (WGS) entry which is preliminary data.</text>
</comment>
<dbReference type="Gene3D" id="3.30.470.10">
    <property type="match status" value="1"/>
</dbReference>
<protein>
    <submittedName>
        <fullName evidence="6">Aminotransferase, class IV</fullName>
    </submittedName>
</protein>
<dbReference type="InterPro" id="IPR043132">
    <property type="entry name" value="BCAT-like_C"/>
</dbReference>
<dbReference type="InterPro" id="IPR018300">
    <property type="entry name" value="Aminotrans_IV_CS"/>
</dbReference>
<dbReference type="GO" id="GO:0008483">
    <property type="term" value="F:transaminase activity"/>
    <property type="evidence" value="ECO:0007669"/>
    <property type="project" value="UniProtKB-KW"/>
</dbReference>
<dbReference type="Pfam" id="PF01063">
    <property type="entry name" value="Aminotran_4"/>
    <property type="match status" value="1"/>
</dbReference>
<dbReference type="InterPro" id="IPR001544">
    <property type="entry name" value="Aminotrans_IV"/>
</dbReference>
<dbReference type="EMBL" id="AFIJ01000003">
    <property type="protein sequence ID" value="EGL42470.1"/>
    <property type="molecule type" value="Genomic_DNA"/>
</dbReference>
<dbReference type="InterPro" id="IPR050571">
    <property type="entry name" value="Class-IV_PLP-Dep_Aminotrnsfr"/>
</dbReference>
<keyword evidence="3 5" id="KW-0663">Pyridoxal phosphate</keyword>
<evidence type="ECO:0000256" key="2">
    <source>
        <dbReference type="ARBA" id="ARBA00009320"/>
    </source>
</evidence>
<dbReference type="SUPFAM" id="SSF56752">
    <property type="entry name" value="D-aminoacid aminotransferase-like PLP-dependent enzymes"/>
    <property type="match status" value="1"/>
</dbReference>
<comment type="similarity">
    <text evidence="2 4">Belongs to the class-IV pyridoxal-phosphate-dependent aminotransferase family.</text>
</comment>
<dbReference type="RefSeq" id="WP_007390327.1">
    <property type="nucleotide sequence ID" value="NZ_AFIJ01000003.1"/>
</dbReference>
<evidence type="ECO:0000256" key="5">
    <source>
        <dbReference type="RuleBase" id="RU004516"/>
    </source>
</evidence>
<sequence length="243" mass="27599">MNLYYDDACQFGLAAFETIAVENGTPIWADAHLRRLEKALAFLQIPLPSQVKTAVYQYSRSLPGRQAVKLLISSRNICFTHRPNPYTEAAYTKGFAAQRATMCRNETSPFVFHKTANYGDSILEKRRARRQGFDEPFFFNTQGQLAEGATTNIFLVKNDRLVTPPVPCGLLPGIVRTYVCRRFPVTEQVVTEQDLPTFTECFVTNSLLGIMGVRTYGSHRFTFPGPYTRRLRAAYEKDKYSPL</sequence>